<evidence type="ECO:0000256" key="4">
    <source>
        <dbReference type="ARBA" id="ARBA00022825"/>
    </source>
</evidence>
<evidence type="ECO:0000313" key="6">
    <source>
        <dbReference type="Proteomes" id="UP000196710"/>
    </source>
</evidence>
<dbReference type="SUPFAM" id="SSF52317">
    <property type="entry name" value="Class I glutamine amidotransferase-like"/>
    <property type="match status" value="1"/>
</dbReference>
<keyword evidence="3" id="KW-0378">Hydrolase</keyword>
<reference evidence="6" key="1">
    <citation type="submission" date="2017-05" db="EMBL/GenBank/DDBJ databases">
        <title>Improved OligoMM genomes.</title>
        <authorList>
            <person name="Garzetti D."/>
        </authorList>
    </citation>
    <scope>NUCLEOTIDE SEQUENCE [LARGE SCALE GENOMIC DNA]</scope>
    <source>
        <strain evidence="6">KB18</strain>
    </source>
</reference>
<dbReference type="InterPro" id="IPR005320">
    <property type="entry name" value="Peptidase_S51"/>
</dbReference>
<dbReference type="Gene3D" id="3.40.50.880">
    <property type="match status" value="1"/>
</dbReference>
<keyword evidence="4" id="KW-0720">Serine protease</keyword>
<dbReference type="Proteomes" id="UP000196710">
    <property type="component" value="Chromosome"/>
</dbReference>
<name>A0ABN5A3G9_9FIRM</name>
<dbReference type="PANTHER" id="PTHR20842:SF0">
    <property type="entry name" value="ALPHA-ASPARTYL DIPEPTIDASE"/>
    <property type="match status" value="1"/>
</dbReference>
<proteinExistence type="inferred from homology"/>
<organism evidence="5 6">
    <name type="scientific">Acutalibacter muris</name>
    <dbReference type="NCBI Taxonomy" id="1796620"/>
    <lineage>
        <taxon>Bacteria</taxon>
        <taxon>Bacillati</taxon>
        <taxon>Bacillota</taxon>
        <taxon>Clostridia</taxon>
        <taxon>Eubacteriales</taxon>
        <taxon>Acutalibacteraceae</taxon>
        <taxon>Acutalibacter</taxon>
    </lineage>
</organism>
<dbReference type="Pfam" id="PF03575">
    <property type="entry name" value="Peptidase_S51"/>
    <property type="match status" value="1"/>
</dbReference>
<dbReference type="InterPro" id="IPR029062">
    <property type="entry name" value="Class_I_gatase-like"/>
</dbReference>
<evidence type="ECO:0000313" key="5">
    <source>
        <dbReference type="EMBL" id="ASB41227.1"/>
    </source>
</evidence>
<evidence type="ECO:0000256" key="2">
    <source>
        <dbReference type="ARBA" id="ARBA00022670"/>
    </source>
</evidence>
<protein>
    <recommendedName>
        <fullName evidence="7">Peptidase S51</fullName>
    </recommendedName>
</protein>
<keyword evidence="2" id="KW-0645">Protease</keyword>
<accession>A0ABN5A3G9</accession>
<evidence type="ECO:0000256" key="3">
    <source>
        <dbReference type="ARBA" id="ARBA00022801"/>
    </source>
</evidence>
<sequence length="243" mass="27316">MQCHNRLGKGMRPMSAWQNVLLTDSGFFDPFDLKRPLAPIVERFAQMVGKPFSQARVLFVPAAACDEESRQLADILQWELEKLSFLPEHITAYELDGSLSDKEVLDFDVMFFTGGWCEHLLKLIKQTHFNELIQKFVFSNKVYVGVSAGSVIATPNIMGCFGGAESEETSSLGLIPAYIDCHCDLKPGLTAKRLPLPHILLHFNQALAVSSGGFQLLEDREARHTIDWTYPPRFGVEVFRPID</sequence>
<comment type="similarity">
    <text evidence="1">Belongs to the peptidase S51 family.</text>
</comment>
<keyword evidence="6" id="KW-1185">Reference proteome</keyword>
<evidence type="ECO:0008006" key="7">
    <source>
        <dbReference type="Google" id="ProtNLM"/>
    </source>
</evidence>
<dbReference type="EMBL" id="CP021422">
    <property type="protein sequence ID" value="ASB41227.1"/>
    <property type="molecule type" value="Genomic_DNA"/>
</dbReference>
<evidence type="ECO:0000256" key="1">
    <source>
        <dbReference type="ARBA" id="ARBA00006534"/>
    </source>
</evidence>
<dbReference type="PANTHER" id="PTHR20842">
    <property type="entry name" value="PROTEASE S51 ALPHA-ASPARTYL DIPEPTIDASE"/>
    <property type="match status" value="1"/>
</dbReference>
<gene>
    <name evidence="5" type="ORF">ADH66_11515</name>
</gene>